<name>A0A2G2WA18_CAPBA</name>
<dbReference type="PANTHER" id="PTHR32108">
    <property type="entry name" value="DNA-DIRECTED RNA POLYMERASE SUBUNIT ALPHA"/>
    <property type="match status" value="1"/>
</dbReference>
<evidence type="ECO:0000313" key="3">
    <source>
        <dbReference type="Proteomes" id="UP000224567"/>
    </source>
</evidence>
<sequence>MDETKSQEIESLKEENLRLRQQMMGIQFSSSYPKWHAAVPQHRPRPPRIYQGNSKSKFHPRPEFAKGRKEKDNFTPIGESYASFFQRMRQRGMITPLLGYSPDPHSRSFDPNVRCAYYSDVQGHSIEDCRTLQRETEKMIQDKSIMV</sequence>
<comment type="caution">
    <text evidence="2">The sequence shown here is derived from an EMBL/GenBank/DDBJ whole genome shotgun (WGS) entry which is preliminary data.</text>
</comment>
<dbReference type="Proteomes" id="UP000224567">
    <property type="component" value="Unassembled WGS sequence"/>
</dbReference>
<protein>
    <recommendedName>
        <fullName evidence="4">Gag-pol polyprotein</fullName>
    </recommendedName>
</protein>
<keyword evidence="3" id="KW-1185">Reference proteome</keyword>
<reference evidence="2 3" key="1">
    <citation type="journal article" date="2017" name="Genome Biol.">
        <title>New reference genome sequences of hot pepper reveal the massive evolution of plant disease-resistance genes by retroduplication.</title>
        <authorList>
            <person name="Kim S."/>
            <person name="Park J."/>
            <person name="Yeom S.I."/>
            <person name="Kim Y.M."/>
            <person name="Seo E."/>
            <person name="Kim K.T."/>
            <person name="Kim M.S."/>
            <person name="Lee J.M."/>
            <person name="Cheong K."/>
            <person name="Shin H.S."/>
            <person name="Kim S.B."/>
            <person name="Han K."/>
            <person name="Lee J."/>
            <person name="Park M."/>
            <person name="Lee H.A."/>
            <person name="Lee H.Y."/>
            <person name="Lee Y."/>
            <person name="Oh S."/>
            <person name="Lee J.H."/>
            <person name="Choi E."/>
            <person name="Choi E."/>
            <person name="Lee S.E."/>
            <person name="Jeon J."/>
            <person name="Kim H."/>
            <person name="Choi G."/>
            <person name="Song H."/>
            <person name="Lee J."/>
            <person name="Lee S.C."/>
            <person name="Kwon J.K."/>
            <person name="Lee H.Y."/>
            <person name="Koo N."/>
            <person name="Hong Y."/>
            <person name="Kim R.W."/>
            <person name="Kang W.H."/>
            <person name="Huh J.H."/>
            <person name="Kang B.C."/>
            <person name="Yang T.J."/>
            <person name="Lee Y.H."/>
            <person name="Bennetzen J.L."/>
            <person name="Choi D."/>
        </authorList>
    </citation>
    <scope>NUCLEOTIDE SEQUENCE [LARGE SCALE GENOMIC DNA]</scope>
    <source>
        <strain evidence="3">cv. PBC81</strain>
    </source>
</reference>
<reference evidence="3" key="2">
    <citation type="journal article" date="2017" name="J. Anim. Genet.">
        <title>Multiple reference genome sequences of hot pepper reveal the massive evolution of plant disease resistance genes by retroduplication.</title>
        <authorList>
            <person name="Kim S."/>
            <person name="Park J."/>
            <person name="Yeom S.-I."/>
            <person name="Kim Y.-M."/>
            <person name="Seo E."/>
            <person name="Kim K.-T."/>
            <person name="Kim M.-S."/>
            <person name="Lee J.M."/>
            <person name="Cheong K."/>
            <person name="Shin H.-S."/>
            <person name="Kim S.-B."/>
            <person name="Han K."/>
            <person name="Lee J."/>
            <person name="Park M."/>
            <person name="Lee H.-A."/>
            <person name="Lee H.-Y."/>
            <person name="Lee Y."/>
            <person name="Oh S."/>
            <person name="Lee J.H."/>
            <person name="Choi E."/>
            <person name="Choi E."/>
            <person name="Lee S.E."/>
            <person name="Jeon J."/>
            <person name="Kim H."/>
            <person name="Choi G."/>
            <person name="Song H."/>
            <person name="Lee J."/>
            <person name="Lee S.-C."/>
            <person name="Kwon J.-K."/>
            <person name="Lee H.-Y."/>
            <person name="Koo N."/>
            <person name="Hong Y."/>
            <person name="Kim R.W."/>
            <person name="Kang W.-H."/>
            <person name="Huh J.H."/>
            <person name="Kang B.-C."/>
            <person name="Yang T.-J."/>
            <person name="Lee Y.-H."/>
            <person name="Bennetzen J.L."/>
            <person name="Choi D."/>
        </authorList>
    </citation>
    <scope>NUCLEOTIDE SEQUENCE [LARGE SCALE GENOMIC DNA]</scope>
    <source>
        <strain evidence="3">cv. PBC81</strain>
    </source>
</reference>
<dbReference type="EMBL" id="MLFT02000008">
    <property type="protein sequence ID" value="PHT42057.1"/>
    <property type="molecule type" value="Genomic_DNA"/>
</dbReference>
<dbReference type="OrthoDB" id="1301501at2759"/>
<evidence type="ECO:0000313" key="2">
    <source>
        <dbReference type="EMBL" id="PHT42057.1"/>
    </source>
</evidence>
<feature type="compositionally biased region" description="Basic and acidic residues" evidence="1">
    <location>
        <begin position="60"/>
        <end position="73"/>
    </location>
</feature>
<evidence type="ECO:0008006" key="4">
    <source>
        <dbReference type="Google" id="ProtNLM"/>
    </source>
</evidence>
<organism evidence="2 3">
    <name type="scientific">Capsicum baccatum</name>
    <name type="common">Peruvian pepper</name>
    <dbReference type="NCBI Taxonomy" id="33114"/>
    <lineage>
        <taxon>Eukaryota</taxon>
        <taxon>Viridiplantae</taxon>
        <taxon>Streptophyta</taxon>
        <taxon>Embryophyta</taxon>
        <taxon>Tracheophyta</taxon>
        <taxon>Spermatophyta</taxon>
        <taxon>Magnoliopsida</taxon>
        <taxon>eudicotyledons</taxon>
        <taxon>Gunneridae</taxon>
        <taxon>Pentapetalae</taxon>
        <taxon>asterids</taxon>
        <taxon>lamiids</taxon>
        <taxon>Solanales</taxon>
        <taxon>Solanaceae</taxon>
        <taxon>Solanoideae</taxon>
        <taxon>Capsiceae</taxon>
        <taxon>Capsicum</taxon>
    </lineage>
</organism>
<accession>A0A2G2WA18</accession>
<feature type="region of interest" description="Disordered" evidence="1">
    <location>
        <begin position="35"/>
        <end position="75"/>
    </location>
</feature>
<gene>
    <name evidence="2" type="ORF">CQW23_20911</name>
</gene>
<dbReference type="AlphaFoldDB" id="A0A2G2WA18"/>
<dbReference type="PANTHER" id="PTHR32108:SF9">
    <property type="entry name" value="REVERSE TRANSCRIPTASE RNASE H-LIKE DOMAIN-CONTAINING PROTEIN"/>
    <property type="match status" value="1"/>
</dbReference>
<evidence type="ECO:0000256" key="1">
    <source>
        <dbReference type="SAM" id="MobiDB-lite"/>
    </source>
</evidence>
<proteinExistence type="predicted"/>